<gene>
    <name evidence="2" type="ORF">FA15DRAFT_558529</name>
</gene>
<accession>A0A5C3K9E4</accession>
<dbReference type="GO" id="GO:0004197">
    <property type="term" value="F:cysteine-type endopeptidase activity"/>
    <property type="evidence" value="ECO:0007669"/>
    <property type="project" value="InterPro"/>
</dbReference>
<evidence type="ECO:0000313" key="3">
    <source>
        <dbReference type="Proteomes" id="UP000307440"/>
    </source>
</evidence>
<dbReference type="GO" id="GO:0006508">
    <property type="term" value="P:proteolysis"/>
    <property type="evidence" value="ECO:0007669"/>
    <property type="project" value="InterPro"/>
</dbReference>
<dbReference type="Proteomes" id="UP000307440">
    <property type="component" value="Unassembled WGS sequence"/>
</dbReference>
<dbReference type="OrthoDB" id="3223806at2759"/>
<sequence length="540" mass="58475">RPLFALVIGIDSYPNLSSQSLVGACSDADAFEAYLKTDLGVSADKIISLRNSEATRSGIISGLTSLAVNQNIQPDDVVVLYYAGLAEQNHDGPAYLIPQDWSDSKQQPVEPISRQDWTSFISEVEKRSKNVVSGSKSRGIVTGLKGKTVERSDVPATKFDAVPLIFSACSRGESAIEDKGKGRFTATLLKMLRRNGAVPLSPYKALYNIPQIAGQNPQCSNVSSNLSFLDNPKGSFATEAYPVSYTDERMTLGVGSALGIAPGSQFAIYQRLEDISTSTEPIMTCEAELVAAFSTTLKSISTGPVSPLGPSAIAIITKAGIPHDLILSTPADTVFKPIHQSALAFLDSDRSGTESYRLWITSNDNISDLGIKRSAANSSTFQVAVHDTRATVHGFDELPHPLVLDSNLISQFLNKSAHFYRYLNRSYLNHTIGKGIIVEAFRLEESDTEFDDEGFGVLLPVTRNLFQSGVAHLEIGGNSEESPSIHGFKITNNTPHDLYPSVFYFDNSDLSIANYYPKEKASEVLKKNGGSLTLGYNHVG</sequence>
<dbReference type="AlphaFoldDB" id="A0A5C3K9E4"/>
<keyword evidence="3" id="KW-1185">Reference proteome</keyword>
<evidence type="ECO:0000259" key="1">
    <source>
        <dbReference type="Pfam" id="PF00656"/>
    </source>
</evidence>
<name>A0A5C3K9E4_COPMA</name>
<feature type="domain" description="Peptidase C14 caspase" evidence="1">
    <location>
        <begin position="4"/>
        <end position="197"/>
    </location>
</feature>
<feature type="non-terminal residue" evidence="2">
    <location>
        <position position="540"/>
    </location>
</feature>
<proteinExistence type="predicted"/>
<dbReference type="InterPro" id="IPR011600">
    <property type="entry name" value="Pept_C14_caspase"/>
</dbReference>
<dbReference type="Pfam" id="PF00656">
    <property type="entry name" value="Peptidase_C14"/>
    <property type="match status" value="1"/>
</dbReference>
<dbReference type="Gene3D" id="3.40.50.1460">
    <property type="match status" value="1"/>
</dbReference>
<feature type="non-terminal residue" evidence="2">
    <location>
        <position position="1"/>
    </location>
</feature>
<dbReference type="EMBL" id="ML210675">
    <property type="protein sequence ID" value="TFK16679.1"/>
    <property type="molecule type" value="Genomic_DNA"/>
</dbReference>
<protein>
    <recommendedName>
        <fullName evidence="1">Peptidase C14 caspase domain-containing protein</fullName>
    </recommendedName>
</protein>
<evidence type="ECO:0000313" key="2">
    <source>
        <dbReference type="EMBL" id="TFK16679.1"/>
    </source>
</evidence>
<reference evidence="2 3" key="1">
    <citation type="journal article" date="2019" name="Nat. Ecol. Evol.">
        <title>Megaphylogeny resolves global patterns of mushroom evolution.</title>
        <authorList>
            <person name="Varga T."/>
            <person name="Krizsan K."/>
            <person name="Foldi C."/>
            <person name="Dima B."/>
            <person name="Sanchez-Garcia M."/>
            <person name="Sanchez-Ramirez S."/>
            <person name="Szollosi G.J."/>
            <person name="Szarkandi J.G."/>
            <person name="Papp V."/>
            <person name="Albert L."/>
            <person name="Andreopoulos W."/>
            <person name="Angelini C."/>
            <person name="Antonin V."/>
            <person name="Barry K.W."/>
            <person name="Bougher N.L."/>
            <person name="Buchanan P."/>
            <person name="Buyck B."/>
            <person name="Bense V."/>
            <person name="Catcheside P."/>
            <person name="Chovatia M."/>
            <person name="Cooper J."/>
            <person name="Damon W."/>
            <person name="Desjardin D."/>
            <person name="Finy P."/>
            <person name="Geml J."/>
            <person name="Haridas S."/>
            <person name="Hughes K."/>
            <person name="Justo A."/>
            <person name="Karasinski D."/>
            <person name="Kautmanova I."/>
            <person name="Kiss B."/>
            <person name="Kocsube S."/>
            <person name="Kotiranta H."/>
            <person name="LaButti K.M."/>
            <person name="Lechner B.E."/>
            <person name="Liimatainen K."/>
            <person name="Lipzen A."/>
            <person name="Lukacs Z."/>
            <person name="Mihaltcheva S."/>
            <person name="Morgado L.N."/>
            <person name="Niskanen T."/>
            <person name="Noordeloos M.E."/>
            <person name="Ohm R.A."/>
            <person name="Ortiz-Santana B."/>
            <person name="Ovrebo C."/>
            <person name="Racz N."/>
            <person name="Riley R."/>
            <person name="Savchenko A."/>
            <person name="Shiryaev A."/>
            <person name="Soop K."/>
            <person name="Spirin V."/>
            <person name="Szebenyi C."/>
            <person name="Tomsovsky M."/>
            <person name="Tulloss R.E."/>
            <person name="Uehling J."/>
            <person name="Grigoriev I.V."/>
            <person name="Vagvolgyi C."/>
            <person name="Papp T."/>
            <person name="Martin F.M."/>
            <person name="Miettinen O."/>
            <person name="Hibbett D.S."/>
            <person name="Nagy L.G."/>
        </authorList>
    </citation>
    <scope>NUCLEOTIDE SEQUENCE [LARGE SCALE GENOMIC DNA]</scope>
    <source>
        <strain evidence="2 3">CBS 121175</strain>
    </source>
</reference>
<organism evidence="2 3">
    <name type="scientific">Coprinopsis marcescibilis</name>
    <name type="common">Agaric fungus</name>
    <name type="synonym">Psathyrella marcescibilis</name>
    <dbReference type="NCBI Taxonomy" id="230819"/>
    <lineage>
        <taxon>Eukaryota</taxon>
        <taxon>Fungi</taxon>
        <taxon>Dikarya</taxon>
        <taxon>Basidiomycota</taxon>
        <taxon>Agaricomycotina</taxon>
        <taxon>Agaricomycetes</taxon>
        <taxon>Agaricomycetidae</taxon>
        <taxon>Agaricales</taxon>
        <taxon>Agaricineae</taxon>
        <taxon>Psathyrellaceae</taxon>
        <taxon>Coprinopsis</taxon>
    </lineage>
</organism>